<keyword evidence="6" id="KW-0915">Sodium</keyword>
<dbReference type="GO" id="GO:0098719">
    <property type="term" value="P:sodium ion import across plasma membrane"/>
    <property type="evidence" value="ECO:0007669"/>
    <property type="project" value="TreeGrafter"/>
</dbReference>
<dbReference type="PANTHER" id="PTHR10110:SF86">
    <property type="entry name" value="SODIUM_HYDROGEN EXCHANGER 7"/>
    <property type="match status" value="1"/>
</dbReference>
<evidence type="ECO:0000313" key="13">
    <source>
        <dbReference type="EMBL" id="VDN03909.1"/>
    </source>
</evidence>
<feature type="transmembrane region" description="Helical" evidence="11">
    <location>
        <begin position="6"/>
        <end position="24"/>
    </location>
</feature>
<feature type="transmembrane region" description="Helical" evidence="11">
    <location>
        <begin position="133"/>
        <end position="155"/>
    </location>
</feature>
<feature type="transmembrane region" description="Helical" evidence="11">
    <location>
        <begin position="726"/>
        <end position="750"/>
    </location>
</feature>
<dbReference type="InterPro" id="IPR006153">
    <property type="entry name" value="Cation/H_exchanger_TM"/>
</dbReference>
<evidence type="ECO:0000256" key="9">
    <source>
        <dbReference type="ARBA" id="ARBA00023201"/>
    </source>
</evidence>
<feature type="transmembrane region" description="Helical" evidence="11">
    <location>
        <begin position="643"/>
        <end position="665"/>
    </location>
</feature>
<dbReference type="GO" id="GO:0051453">
    <property type="term" value="P:regulation of intracellular pH"/>
    <property type="evidence" value="ECO:0007669"/>
    <property type="project" value="TreeGrafter"/>
</dbReference>
<evidence type="ECO:0000256" key="4">
    <source>
        <dbReference type="ARBA" id="ARBA00022692"/>
    </source>
</evidence>
<dbReference type="InterPro" id="IPR014710">
    <property type="entry name" value="RmlC-like_jellyroll"/>
</dbReference>
<evidence type="ECO:0000256" key="3">
    <source>
        <dbReference type="ARBA" id="ARBA00022475"/>
    </source>
</evidence>
<dbReference type="Pfam" id="PF00999">
    <property type="entry name" value="Na_H_Exchanger"/>
    <property type="match status" value="1"/>
</dbReference>
<keyword evidence="5 11" id="KW-1133">Transmembrane helix</keyword>
<dbReference type="Gene3D" id="2.60.120.10">
    <property type="entry name" value="Jelly Rolls"/>
    <property type="match status" value="1"/>
</dbReference>
<feature type="region of interest" description="Disordered" evidence="10">
    <location>
        <begin position="1306"/>
        <end position="1345"/>
    </location>
</feature>
<feature type="transmembrane region" description="Helical" evidence="11">
    <location>
        <begin position="677"/>
        <end position="696"/>
    </location>
</feature>
<protein>
    <submittedName>
        <fullName evidence="15">Na_H_Exchanger domain-containing protein</fullName>
    </submittedName>
</protein>
<evidence type="ECO:0000256" key="7">
    <source>
        <dbReference type="ARBA" id="ARBA00023065"/>
    </source>
</evidence>
<feature type="transmembrane region" description="Helical" evidence="11">
    <location>
        <begin position="102"/>
        <end position="127"/>
    </location>
</feature>
<feature type="transmembrane region" description="Helical" evidence="11">
    <location>
        <begin position="36"/>
        <end position="54"/>
    </location>
</feature>
<reference evidence="13 14" key="2">
    <citation type="submission" date="2018-11" db="EMBL/GenBank/DDBJ databases">
        <authorList>
            <consortium name="Pathogen Informatics"/>
        </authorList>
    </citation>
    <scope>NUCLEOTIDE SEQUENCE [LARGE SCALE GENOMIC DNA]</scope>
</reference>
<dbReference type="PANTHER" id="PTHR10110">
    <property type="entry name" value="SODIUM/HYDROGEN EXCHANGER"/>
    <property type="match status" value="1"/>
</dbReference>
<gene>
    <name evidence="13" type="ORF">TCLT_LOCUS6548</name>
</gene>
<dbReference type="GO" id="GO:0015385">
    <property type="term" value="F:sodium:proton antiporter activity"/>
    <property type="evidence" value="ECO:0007669"/>
    <property type="project" value="InterPro"/>
</dbReference>
<dbReference type="GO" id="GO:0015386">
    <property type="term" value="F:potassium:proton antiporter activity"/>
    <property type="evidence" value="ECO:0007669"/>
    <property type="project" value="TreeGrafter"/>
</dbReference>
<keyword evidence="14" id="KW-1185">Reference proteome</keyword>
<name>A0A158RC66_THECL</name>
<feature type="compositionally biased region" description="Low complexity" evidence="10">
    <location>
        <begin position="1313"/>
        <end position="1337"/>
    </location>
</feature>
<comment type="subcellular location">
    <subcellularLocation>
        <location evidence="1">Cell membrane</location>
        <topology evidence="1">Multi-pass membrane protein</topology>
    </subcellularLocation>
</comment>
<dbReference type="STRING" id="103827.A0A158RC66"/>
<keyword evidence="4 11" id="KW-0812">Transmembrane</keyword>
<keyword evidence="2" id="KW-0813">Transport</keyword>
<dbReference type="EMBL" id="UYYF01004425">
    <property type="protein sequence ID" value="VDN03909.1"/>
    <property type="molecule type" value="Genomic_DNA"/>
</dbReference>
<feature type="transmembrane region" description="Helical" evidence="11">
    <location>
        <begin position="293"/>
        <end position="316"/>
    </location>
</feature>
<feature type="transmembrane region" description="Helical" evidence="11">
    <location>
        <begin position="762"/>
        <end position="785"/>
    </location>
</feature>
<dbReference type="InterPro" id="IPR018422">
    <property type="entry name" value="Cation/H_exchanger_CPA1"/>
</dbReference>
<dbReference type="OrthoDB" id="441412at2759"/>
<sequence length="1345" mass="153636">MIKALQVFLFPFLALVSGLVLDATNRRIRFLRIPDTILIFLFALGTSFILHLFFPEALMRHIDETYTWKTVEPGVVVGVLLPLLIFESAVKSNSHLFFRKQWLLFALTATVYFLTLILYTALMLPFLRIMDNWNVFTVMLMGAILAATDPVAVVAILEDIGAPQRIKILVEGESLLNDGLAIFAYQILLNFVLKEVNLPSHPYTVMHYIAMCISCIIISPLLGYTTAHISVMIIRHGISEEKRIQMFLVISVYFVWQLGEVTKGSAAVATVFYGVTLNYLRERLNPKSVELTLQIWTAFGYWANCIVFMFSGYAIGLLLFNNPVEIDVIYHLISGLLLFPISLVARMLALLVFREFWNATGSSHVVYDTDYVLLAYGGLKGALALLLVHEFTESVQNDPYASRVGEKVVLYASSAVFACLVIQGMTFSYVTNREGTNRRSRYIKDSEKNVERHLNRTLRTNIGAMRRQADSYLTEANWTVVNEQIEANVFKGFASNIGQFSRVQTSMYDESVKSIDSQSAEESTVMKKDNSDVCISYYSILLARVHSLWTLGAISGRAAHLVIDLLEHGVDEGKLTLADFREHLNSADSKWHHHIQLRLLTALRCWIDTDSKLNRLNWIGISFLPYPVPTNSSVLIPVRSMEWWCIFSAFLAVMQSILIAFVIFWQPSVGTNVSYSVLMPTFLIAFVFFVEEVVHFHRLRKPAYQMELERLDMRCSQSINRVTIEFIIFLLYIFLIIGIITVMSVLLAKYPNGSCIQDDGQWRILSVCNTMRFLLLTLLVLLALLKILRITPLFVFTLHEALYTANNLWIVDIQLLRVRIQLSALYFLQFLLSQPPAKFTFFPGDSYQVALGEQKHLNKIVDALIRKAMKQSREVLDLITVIKTKQAIRMAAQTLEHTVIDLQKQGFLHHESMQQWERSLDRLRDRGERLISSPECSFQDVLEAVHWIQAIESDKKQDLIDKLVKYFEMQPEVEQPGGHLVQTFEKTMYFIRKGICKVTEMTLSRRGKEHRHDYYVHQGRFVGERNLLDKNDFASFRRESVKKPKVEYRTSTDCMLIKVDEDIMDFIRSFDNSIIRTISRKEQTRRLIYELKEQQESFALITLDDFEKLYMKRGYSVSGRTDVEVGAGRKLIVGFRAMIVSVKPPTSLDNNYHILGPSVVTLKPVGEDEGMAVLIDNDRSVDQPTLDVESNISLETETEEVDKMLSKKKTSIKRKILSTTTAKPVQTLPAILEKAKLLGESGKIKTEIRPVSERTQLTKKMTMIKPVLSLSSKGGVRGRTLDTQTDEVEEDMKNFEMWGKKKSKLIQDKRQIESQLTQELSTSTSGKSSSVEGVTKSNGKRKQER</sequence>
<proteinExistence type="predicted"/>
<accession>A0A158RC66</accession>
<evidence type="ECO:0000259" key="12">
    <source>
        <dbReference type="Pfam" id="PF00999"/>
    </source>
</evidence>
<dbReference type="OMA" id="WWCIFSA"/>
<feature type="transmembrane region" description="Helical" evidence="11">
    <location>
        <begin position="328"/>
        <end position="353"/>
    </location>
</feature>
<evidence type="ECO:0000256" key="1">
    <source>
        <dbReference type="ARBA" id="ARBA00004651"/>
    </source>
</evidence>
<evidence type="ECO:0000256" key="2">
    <source>
        <dbReference type="ARBA" id="ARBA00022448"/>
    </source>
</evidence>
<keyword evidence="9" id="KW-0739">Sodium transport</keyword>
<dbReference type="WBParaSite" id="TCLT_0000655901-mRNA-1">
    <property type="protein sequence ID" value="TCLT_0000655901-mRNA-1"/>
    <property type="gene ID" value="TCLT_0000655901"/>
</dbReference>
<dbReference type="Proteomes" id="UP000276776">
    <property type="component" value="Unassembled WGS sequence"/>
</dbReference>
<evidence type="ECO:0000256" key="5">
    <source>
        <dbReference type="ARBA" id="ARBA00022989"/>
    </source>
</evidence>
<evidence type="ECO:0000256" key="6">
    <source>
        <dbReference type="ARBA" id="ARBA00023053"/>
    </source>
</evidence>
<organism evidence="15">
    <name type="scientific">Thelazia callipaeda</name>
    <name type="common">Oriental eyeworm</name>
    <name type="synonym">Parasitic nematode</name>
    <dbReference type="NCBI Taxonomy" id="103827"/>
    <lineage>
        <taxon>Eukaryota</taxon>
        <taxon>Metazoa</taxon>
        <taxon>Ecdysozoa</taxon>
        <taxon>Nematoda</taxon>
        <taxon>Chromadorea</taxon>
        <taxon>Rhabditida</taxon>
        <taxon>Spirurina</taxon>
        <taxon>Spiruromorpha</taxon>
        <taxon>Thelazioidea</taxon>
        <taxon>Thelaziidae</taxon>
        <taxon>Thelazia</taxon>
    </lineage>
</organism>
<reference evidence="15" key="1">
    <citation type="submission" date="2016-04" db="UniProtKB">
        <authorList>
            <consortium name="WormBaseParasite"/>
        </authorList>
    </citation>
    <scope>IDENTIFICATION</scope>
</reference>
<keyword evidence="7" id="KW-0406">Ion transport</keyword>
<feature type="transmembrane region" description="Helical" evidence="11">
    <location>
        <begin position="365"/>
        <end position="388"/>
    </location>
</feature>
<evidence type="ECO:0000256" key="11">
    <source>
        <dbReference type="SAM" id="Phobius"/>
    </source>
</evidence>
<feature type="transmembrane region" description="Helical" evidence="11">
    <location>
        <begin position="74"/>
        <end position="90"/>
    </location>
</feature>
<dbReference type="Gene3D" id="6.10.140.1330">
    <property type="match status" value="1"/>
</dbReference>
<dbReference type="GO" id="GO:0005886">
    <property type="term" value="C:plasma membrane"/>
    <property type="evidence" value="ECO:0007669"/>
    <property type="project" value="UniProtKB-SubCell"/>
</dbReference>
<keyword evidence="8 11" id="KW-0472">Membrane</keyword>
<evidence type="ECO:0000313" key="14">
    <source>
        <dbReference type="Proteomes" id="UP000276776"/>
    </source>
</evidence>
<evidence type="ECO:0000256" key="10">
    <source>
        <dbReference type="SAM" id="MobiDB-lite"/>
    </source>
</evidence>
<evidence type="ECO:0000313" key="15">
    <source>
        <dbReference type="WBParaSite" id="TCLT_0000655901-mRNA-1"/>
    </source>
</evidence>
<feature type="transmembrane region" description="Helical" evidence="11">
    <location>
        <begin position="408"/>
        <end position="431"/>
    </location>
</feature>
<evidence type="ECO:0000256" key="8">
    <source>
        <dbReference type="ARBA" id="ARBA00023136"/>
    </source>
</evidence>
<feature type="domain" description="Cation/H+ exchanger transmembrane" evidence="12">
    <location>
        <begin position="26"/>
        <end position="430"/>
    </location>
</feature>
<keyword evidence="3" id="KW-1003">Cell membrane</keyword>